<evidence type="ECO:0000256" key="1">
    <source>
        <dbReference type="SAM" id="SignalP"/>
    </source>
</evidence>
<sequence>MHLVGISFLKLILFGGHLKPTVLVDGRHYSLPIFSSIAQTKKLTQTPRTQKKLHSLYRQSHQLIQSYNLPQSSSAAG</sequence>
<feature type="chain" id="PRO_5023868656" evidence="1">
    <location>
        <begin position="19"/>
        <end position="77"/>
    </location>
</feature>
<organism evidence="2 3">
    <name type="scientific">Nyssa sinensis</name>
    <dbReference type="NCBI Taxonomy" id="561372"/>
    <lineage>
        <taxon>Eukaryota</taxon>
        <taxon>Viridiplantae</taxon>
        <taxon>Streptophyta</taxon>
        <taxon>Embryophyta</taxon>
        <taxon>Tracheophyta</taxon>
        <taxon>Spermatophyta</taxon>
        <taxon>Magnoliopsida</taxon>
        <taxon>eudicotyledons</taxon>
        <taxon>Gunneridae</taxon>
        <taxon>Pentapetalae</taxon>
        <taxon>asterids</taxon>
        <taxon>Cornales</taxon>
        <taxon>Nyssaceae</taxon>
        <taxon>Nyssa</taxon>
    </lineage>
</organism>
<reference evidence="2 3" key="1">
    <citation type="submission" date="2019-09" db="EMBL/GenBank/DDBJ databases">
        <title>A chromosome-level genome assembly of the Chinese tupelo Nyssa sinensis.</title>
        <authorList>
            <person name="Yang X."/>
            <person name="Kang M."/>
            <person name="Yang Y."/>
            <person name="Xiong H."/>
            <person name="Wang M."/>
            <person name="Zhang Z."/>
            <person name="Wang Z."/>
            <person name="Wu H."/>
            <person name="Ma T."/>
            <person name="Liu J."/>
            <person name="Xi Z."/>
        </authorList>
    </citation>
    <scope>NUCLEOTIDE SEQUENCE [LARGE SCALE GENOMIC DNA]</scope>
    <source>
        <strain evidence="2">J267</strain>
        <tissue evidence="2">Leaf</tissue>
    </source>
</reference>
<dbReference type="AlphaFoldDB" id="A0A5J5BL47"/>
<gene>
    <name evidence="2" type="ORF">F0562_021129</name>
</gene>
<keyword evidence="1" id="KW-0732">Signal</keyword>
<keyword evidence="3" id="KW-1185">Reference proteome</keyword>
<name>A0A5J5BL47_9ASTE</name>
<dbReference type="Proteomes" id="UP000325577">
    <property type="component" value="Linkage Group LG11"/>
</dbReference>
<accession>A0A5J5BL47</accession>
<feature type="signal peptide" evidence="1">
    <location>
        <begin position="1"/>
        <end position="18"/>
    </location>
</feature>
<proteinExistence type="predicted"/>
<evidence type="ECO:0000313" key="3">
    <source>
        <dbReference type="Proteomes" id="UP000325577"/>
    </source>
</evidence>
<dbReference type="EMBL" id="CM018034">
    <property type="protein sequence ID" value="KAA8543376.1"/>
    <property type="molecule type" value="Genomic_DNA"/>
</dbReference>
<protein>
    <submittedName>
        <fullName evidence="2">Uncharacterized protein</fullName>
    </submittedName>
</protein>
<evidence type="ECO:0000313" key="2">
    <source>
        <dbReference type="EMBL" id="KAA8543376.1"/>
    </source>
</evidence>